<dbReference type="Pfam" id="PF20109">
    <property type="entry name" value="Trans_reg_dom"/>
    <property type="match status" value="1"/>
</dbReference>
<dbReference type="EMBL" id="WQNF01000003">
    <property type="protein sequence ID" value="MVT64482.1"/>
    <property type="molecule type" value="Genomic_DNA"/>
</dbReference>
<gene>
    <name evidence="3" type="ORF">GPL21_05070</name>
</gene>
<keyword evidence="4" id="KW-1185">Reference proteome</keyword>
<organism evidence="3 4">
    <name type="scientific">Bradyrhizobium pachyrhizi</name>
    <dbReference type="NCBI Taxonomy" id="280333"/>
    <lineage>
        <taxon>Bacteria</taxon>
        <taxon>Pseudomonadati</taxon>
        <taxon>Pseudomonadota</taxon>
        <taxon>Alphaproteobacteria</taxon>
        <taxon>Hyphomicrobiales</taxon>
        <taxon>Nitrobacteraceae</taxon>
        <taxon>Bradyrhizobium</taxon>
    </lineage>
</organism>
<evidence type="ECO:0000259" key="1">
    <source>
        <dbReference type="Pfam" id="PF10074"/>
    </source>
</evidence>
<dbReference type="AlphaFoldDB" id="A0A844SM32"/>
<feature type="domain" description="T6SS Transcription factor RovC-like DNA binding" evidence="1">
    <location>
        <begin position="230"/>
        <end position="324"/>
    </location>
</feature>
<feature type="domain" description="Transcriptional regulator-like" evidence="2">
    <location>
        <begin position="76"/>
        <end position="131"/>
    </location>
</feature>
<comment type="caution">
    <text evidence="3">The sequence shown here is derived from an EMBL/GenBank/DDBJ whole genome shotgun (WGS) entry which is preliminary data.</text>
</comment>
<proteinExistence type="predicted"/>
<reference evidence="3 4" key="1">
    <citation type="submission" date="2019-12" db="EMBL/GenBank/DDBJ databases">
        <title>Draft genome sequences Bradyrhizobium cajani AMBPC1010, Bradyrhizobium pachyrhizi AMBPC1040 and Bradyrhizobium yuanmingense ALSPC3051, three plant growth promoting strains isolated from nodules of Cajanus cajan L. in Dominican Republic.</title>
        <authorList>
            <person name="Flores-Felix J.D."/>
            <person name="Araujo J."/>
            <person name="Diaz-Alcantara C."/>
            <person name="Gonzalez-Andres F."/>
            <person name="Velazquez E."/>
        </authorList>
    </citation>
    <scope>NUCLEOTIDE SEQUENCE [LARGE SCALE GENOMIC DNA]</scope>
    <source>
        <strain evidence="3 4">1040</strain>
    </source>
</reference>
<accession>A0A844SM32</accession>
<evidence type="ECO:0000313" key="4">
    <source>
        <dbReference type="Proteomes" id="UP000436468"/>
    </source>
</evidence>
<name>A0A844SM32_9BRAD</name>
<dbReference type="Proteomes" id="UP000436468">
    <property type="component" value="Unassembled WGS sequence"/>
</dbReference>
<dbReference type="InterPro" id="IPR045465">
    <property type="entry name" value="Trans_reg_dom"/>
</dbReference>
<evidence type="ECO:0000259" key="2">
    <source>
        <dbReference type="Pfam" id="PF20109"/>
    </source>
</evidence>
<protein>
    <submittedName>
        <fullName evidence="3">DUF2285 domain-containing protein</fullName>
    </submittedName>
</protein>
<evidence type="ECO:0000313" key="3">
    <source>
        <dbReference type="EMBL" id="MVT64482.1"/>
    </source>
</evidence>
<sequence length="325" mass="36973">MLYSLAGDKTCRFADEPQARRACLTFGIPRPASRALAPIGRNDHKRNLKAWWALLNMSHHRRARRDGGEAASGQVRFDAADWAWEFLRRNADYAADWRRSVPCHLPCLALTDGTQLLRLRRRFPLAEKWGLLAFSDPAIAARDAPVFWHARALKRVVRLRALPPRQDDEEAPRLLADFKVERHAVIDADGRPLVLMKGRGVHVAVELYDLRVLTSRFRPVFELERLSELAAQTELLKRLQRFMVSETAPPETASFGGDERLRQALLALDESLNGKTYRQIATTIFGAKMVADEWQGPSQFLKDRTRRLVAKGTELMKGGYRDLLG</sequence>
<dbReference type="Pfam" id="PF10074">
    <property type="entry name" value="RovC_DNA-bd"/>
    <property type="match status" value="1"/>
</dbReference>
<dbReference type="InterPro" id="IPR018754">
    <property type="entry name" value="RovC-like_DNA-bd"/>
</dbReference>